<accession>A0A8J7PF95</accession>
<reference evidence="2" key="1">
    <citation type="submission" date="2021-02" db="EMBL/GenBank/DDBJ databases">
        <title>Genome-Resolved Metagenomics of a Microbial Community Performing Photosynthetic Biological Nutrient Removal.</title>
        <authorList>
            <person name="Mcdaniel E.A."/>
        </authorList>
    </citation>
    <scope>NUCLEOTIDE SEQUENCE</scope>
    <source>
        <strain evidence="2">UWPOB_OBS1</strain>
    </source>
</reference>
<evidence type="ECO:0000256" key="1">
    <source>
        <dbReference type="SAM" id="MobiDB-lite"/>
    </source>
</evidence>
<sequence length="122" mass="13346">MLNDVENTGVDPEEVDSGNGETDNLETLGEGASESEKTEKKRGRPPIARKPVVKPPSAENKVVRLLEKNPLGMTLPEMAGGPRQLKRIKTLRPILAEAIRLGLIMPVSQRAGHTVYKLVKRS</sequence>
<name>A0A8J7PF95_9BACT</name>
<evidence type="ECO:0000313" key="3">
    <source>
        <dbReference type="Proteomes" id="UP000664277"/>
    </source>
</evidence>
<dbReference type="Proteomes" id="UP000664277">
    <property type="component" value="Unassembled WGS sequence"/>
</dbReference>
<organism evidence="2 3">
    <name type="scientific">Candidatus Obscuribacter phosphatis</name>
    <dbReference type="NCBI Taxonomy" id="1906157"/>
    <lineage>
        <taxon>Bacteria</taxon>
        <taxon>Bacillati</taxon>
        <taxon>Candidatus Melainabacteria</taxon>
        <taxon>Candidatus Obscuribacterales</taxon>
        <taxon>Candidatus Obscuribacteraceae</taxon>
        <taxon>Candidatus Obscuribacter</taxon>
    </lineage>
</organism>
<protein>
    <submittedName>
        <fullName evidence="2">Uncharacterized protein</fullName>
    </submittedName>
</protein>
<dbReference type="EMBL" id="JAFLCK010000001">
    <property type="protein sequence ID" value="MBN8658860.1"/>
    <property type="molecule type" value="Genomic_DNA"/>
</dbReference>
<proteinExistence type="predicted"/>
<comment type="caution">
    <text evidence="2">The sequence shown here is derived from an EMBL/GenBank/DDBJ whole genome shotgun (WGS) entry which is preliminary data.</text>
</comment>
<evidence type="ECO:0000313" key="2">
    <source>
        <dbReference type="EMBL" id="MBN8658860.1"/>
    </source>
</evidence>
<dbReference type="AlphaFoldDB" id="A0A8J7PF95"/>
<feature type="region of interest" description="Disordered" evidence="1">
    <location>
        <begin position="1"/>
        <end position="57"/>
    </location>
</feature>
<gene>
    <name evidence="2" type="ORF">J0M35_00745</name>
</gene>